<dbReference type="SUPFAM" id="SSF143100">
    <property type="entry name" value="TTHA1013/TTHA0281-like"/>
    <property type="match status" value="1"/>
</dbReference>
<dbReference type="Gene3D" id="3.30.160.250">
    <property type="match status" value="1"/>
</dbReference>
<dbReference type="AlphaFoldDB" id="A0A7G9YMY1"/>
<dbReference type="InterPro" id="IPR035069">
    <property type="entry name" value="TTHA1013/TTHA0281-like"/>
</dbReference>
<evidence type="ECO:0000313" key="1">
    <source>
        <dbReference type="EMBL" id="QNO49365.1"/>
    </source>
</evidence>
<protein>
    <submittedName>
        <fullName evidence="1">Uncharacterized protein</fullName>
    </submittedName>
</protein>
<dbReference type="EMBL" id="MT631378">
    <property type="protein sequence ID" value="QNO49365.1"/>
    <property type="molecule type" value="Genomic_DNA"/>
</dbReference>
<reference evidence="1" key="1">
    <citation type="submission" date="2020-06" db="EMBL/GenBank/DDBJ databases">
        <title>Unique genomic features of the anaerobic methanotrophic archaea.</title>
        <authorList>
            <person name="Chadwick G.L."/>
            <person name="Skennerton C.T."/>
            <person name="Laso-Perez R."/>
            <person name="Leu A.O."/>
            <person name="Speth D.R."/>
            <person name="Yu H."/>
            <person name="Morgan-Lang C."/>
            <person name="Hatzenpichler R."/>
            <person name="Goudeau D."/>
            <person name="Malmstrom R."/>
            <person name="Brazelton W.J."/>
            <person name="Woyke T."/>
            <person name="Hallam S.J."/>
            <person name="Tyson G.W."/>
            <person name="Wegener G."/>
            <person name="Boetius A."/>
            <person name="Orphan V."/>
        </authorList>
    </citation>
    <scope>NUCLEOTIDE SEQUENCE</scope>
</reference>
<accession>A0A7G9YMY1</accession>
<gene>
    <name evidence="1" type="ORF">ICHGDBFH_00020</name>
</gene>
<proteinExistence type="predicted"/>
<name>A0A7G9YMY1_9EURY</name>
<sequence length="94" mass="10859">MVNNASMSKDETETRTYLFIVVVEPDEDRWHAYCPVLEDKGGATWGYTREEALKNIREVVEMITEELTEDGEHIPEVPEKEVQIFSEPRVMVTA</sequence>
<organism evidence="1">
    <name type="scientific">Candidatus Methanogaster sp. ANME-2c ERB4</name>
    <dbReference type="NCBI Taxonomy" id="2759911"/>
    <lineage>
        <taxon>Archaea</taxon>
        <taxon>Methanobacteriati</taxon>
        <taxon>Methanobacteriota</taxon>
        <taxon>Stenosarchaea group</taxon>
        <taxon>Methanomicrobia</taxon>
        <taxon>Methanosarcinales</taxon>
        <taxon>ANME-2 cluster</taxon>
        <taxon>Candidatus Methanogasteraceae</taxon>
        <taxon>Candidatus Methanogaster</taxon>
    </lineage>
</organism>